<reference evidence="6 7" key="1">
    <citation type="journal article" date="2018" name="Front. Microbiol.">
        <title>Phylogeny of Vibrio vulnificus from the Analysis of the Core-Genome: Implications for Intra-Species Taxonomy.</title>
        <authorList>
            <person name="Roig F.J."/>
            <person name="Gonzalez-Candelas F."/>
            <person name="Sanjuan E."/>
            <person name="Fouz B."/>
            <person name="Feil E.J."/>
            <person name="Llorens C."/>
            <person name="Baker-Austin C."/>
            <person name="Oliver J.D."/>
            <person name="Danin-Poleg Y."/>
            <person name="Gibas C.J."/>
            <person name="Kashi Y."/>
            <person name="Gulig P.A."/>
            <person name="Morrison S.S."/>
            <person name="Amaro C."/>
        </authorList>
    </citation>
    <scope>NUCLEOTIDE SEQUENCE [LARGE SCALE GENOMIC DNA]</scope>
    <source>
        <strain evidence="6 7">CECT4608</strain>
    </source>
</reference>
<organism evidence="6 7">
    <name type="scientific">Vibrio vulnificus</name>
    <dbReference type="NCBI Taxonomy" id="672"/>
    <lineage>
        <taxon>Bacteria</taxon>
        <taxon>Pseudomonadati</taxon>
        <taxon>Pseudomonadota</taxon>
        <taxon>Gammaproteobacteria</taxon>
        <taxon>Vibrionales</taxon>
        <taxon>Vibrionaceae</taxon>
        <taxon>Vibrio</taxon>
    </lineage>
</organism>
<dbReference type="GO" id="GO:0006307">
    <property type="term" value="P:DNA alkylation repair"/>
    <property type="evidence" value="ECO:0007669"/>
    <property type="project" value="TreeGrafter"/>
</dbReference>
<name>A0A2S3R4Z3_VIBVL</name>
<dbReference type="RefSeq" id="WP_072603192.1">
    <property type="nucleotide sequence ID" value="NZ_CABMOC010000002.1"/>
</dbReference>
<dbReference type="GO" id="GO:0006285">
    <property type="term" value="P:base-excision repair, AP site formation"/>
    <property type="evidence" value="ECO:0007669"/>
    <property type="project" value="TreeGrafter"/>
</dbReference>
<comment type="caution">
    <text evidence="6">The sequence shown here is derived from an EMBL/GenBank/DDBJ whole genome shotgun (WGS) entry which is preliminary data.</text>
</comment>
<dbReference type="SUPFAM" id="SSF48150">
    <property type="entry name" value="DNA-glycosylase"/>
    <property type="match status" value="1"/>
</dbReference>
<dbReference type="InterPro" id="IPR003265">
    <property type="entry name" value="HhH-GPD_domain"/>
</dbReference>
<dbReference type="SMART" id="SM00478">
    <property type="entry name" value="ENDO3c"/>
    <property type="match status" value="1"/>
</dbReference>
<dbReference type="Gene3D" id="1.10.340.30">
    <property type="entry name" value="Hypothetical protein, domain 2"/>
    <property type="match status" value="1"/>
</dbReference>
<evidence type="ECO:0000256" key="1">
    <source>
        <dbReference type="ARBA" id="ARBA00000086"/>
    </source>
</evidence>
<gene>
    <name evidence="6" type="ORF">CRN52_07600</name>
</gene>
<dbReference type="GO" id="GO:0032993">
    <property type="term" value="C:protein-DNA complex"/>
    <property type="evidence" value="ECO:0007669"/>
    <property type="project" value="TreeGrafter"/>
</dbReference>
<dbReference type="PANTHER" id="PTHR43003">
    <property type="entry name" value="DNA-3-METHYLADENINE GLYCOSYLASE"/>
    <property type="match status" value="1"/>
</dbReference>
<sequence>MPHQTSQQIHQALLMQCQSFPFLCSVLERNGPRTLERQPTSSFLPYLSRAVAGQQLSVNAAKTIWRRVELLSAEKGSLQQTFVDEHYQALRDCGLSNAKVKTILGINQALMEGALDSAFLASNDPQTIVKQLTGLWGIGPWTAEMALMFFFGMPDVWSAGDAALMRGLSSLAEKEGVDAEAILSAATPYRTYLALHIWEMLDAELLSE</sequence>
<evidence type="ECO:0000256" key="4">
    <source>
        <dbReference type="ARBA" id="ARBA00023204"/>
    </source>
</evidence>
<evidence type="ECO:0000259" key="5">
    <source>
        <dbReference type="SMART" id="SM00478"/>
    </source>
</evidence>
<protein>
    <recommendedName>
        <fullName evidence="2">DNA-3-methyladenine glycosylase II</fullName>
        <ecNumber evidence="2">3.2.2.21</ecNumber>
    </recommendedName>
</protein>
<dbReference type="Proteomes" id="UP000237466">
    <property type="component" value="Unassembled WGS sequence"/>
</dbReference>
<dbReference type="GO" id="GO:0008725">
    <property type="term" value="F:DNA-3-methyladenine glycosylase activity"/>
    <property type="evidence" value="ECO:0007669"/>
    <property type="project" value="TreeGrafter"/>
</dbReference>
<feature type="domain" description="HhH-GPD" evidence="5">
    <location>
        <begin position="52"/>
        <end position="201"/>
    </location>
</feature>
<proteinExistence type="predicted"/>
<dbReference type="GO" id="GO:0005737">
    <property type="term" value="C:cytoplasm"/>
    <property type="evidence" value="ECO:0007669"/>
    <property type="project" value="TreeGrafter"/>
</dbReference>
<keyword evidence="3" id="KW-0227">DNA damage</keyword>
<evidence type="ECO:0000313" key="6">
    <source>
        <dbReference type="EMBL" id="POB48756.1"/>
    </source>
</evidence>
<comment type="catalytic activity">
    <reaction evidence="1">
        <text>Hydrolysis of alkylated DNA, releasing 3-methyladenine, 3-methylguanine, 7-methylguanine and 7-methyladenine.</text>
        <dbReference type="EC" id="3.2.2.21"/>
    </reaction>
</comment>
<dbReference type="CDD" id="cd00056">
    <property type="entry name" value="ENDO3c"/>
    <property type="match status" value="1"/>
</dbReference>
<dbReference type="Gene3D" id="1.10.1670.40">
    <property type="match status" value="1"/>
</dbReference>
<accession>A0A2S3R4Z3</accession>
<dbReference type="InterPro" id="IPR011257">
    <property type="entry name" value="DNA_glycosylase"/>
</dbReference>
<evidence type="ECO:0000313" key="7">
    <source>
        <dbReference type="Proteomes" id="UP000237466"/>
    </source>
</evidence>
<dbReference type="PANTHER" id="PTHR43003:SF5">
    <property type="entry name" value="DNA-3-METHYLADENINE GLYCOSYLASE"/>
    <property type="match status" value="1"/>
</dbReference>
<dbReference type="InterPro" id="IPR051912">
    <property type="entry name" value="Alkylbase_DNA_Glycosylase/TA"/>
</dbReference>
<evidence type="ECO:0000256" key="2">
    <source>
        <dbReference type="ARBA" id="ARBA00012000"/>
    </source>
</evidence>
<dbReference type="EC" id="3.2.2.21" evidence="2"/>
<keyword evidence="4" id="KW-0234">DNA repair</keyword>
<dbReference type="GO" id="GO:0032131">
    <property type="term" value="F:alkylated DNA binding"/>
    <property type="evidence" value="ECO:0007669"/>
    <property type="project" value="TreeGrafter"/>
</dbReference>
<evidence type="ECO:0000256" key="3">
    <source>
        <dbReference type="ARBA" id="ARBA00022763"/>
    </source>
</evidence>
<dbReference type="EMBL" id="PDGH01000062">
    <property type="protein sequence ID" value="POB48756.1"/>
    <property type="molecule type" value="Genomic_DNA"/>
</dbReference>
<dbReference type="AlphaFoldDB" id="A0A2S3R4Z3"/>
<dbReference type="GO" id="GO:0043916">
    <property type="term" value="F:DNA-7-methylguanine glycosylase activity"/>
    <property type="evidence" value="ECO:0007669"/>
    <property type="project" value="TreeGrafter"/>
</dbReference>